<dbReference type="CDD" id="cd00093">
    <property type="entry name" value="HTH_XRE"/>
    <property type="match status" value="1"/>
</dbReference>
<evidence type="ECO:0000313" key="4">
    <source>
        <dbReference type="Proteomes" id="UP001152422"/>
    </source>
</evidence>
<dbReference type="Pfam" id="PF01381">
    <property type="entry name" value="HTH_3"/>
    <property type="match status" value="1"/>
</dbReference>
<dbReference type="PROSITE" id="PS50943">
    <property type="entry name" value="HTH_CROC1"/>
    <property type="match status" value="1"/>
</dbReference>
<keyword evidence="1" id="KW-0238">DNA-binding</keyword>
<keyword evidence="4" id="KW-1185">Reference proteome</keyword>
<reference evidence="3" key="1">
    <citation type="submission" date="2022-05" db="EMBL/GenBank/DDBJ databases">
        <title>Comparative genomics of Staphylococcus equorum isolates.</title>
        <authorList>
            <person name="Luelf R.H."/>
        </authorList>
    </citation>
    <scope>NUCLEOTIDE SEQUENCE</scope>
    <source>
        <strain evidence="3">TMW 2.2497</strain>
    </source>
</reference>
<dbReference type="Gene3D" id="1.10.260.40">
    <property type="entry name" value="lambda repressor-like DNA-binding domains"/>
    <property type="match status" value="1"/>
</dbReference>
<dbReference type="SMART" id="SM00530">
    <property type="entry name" value="HTH_XRE"/>
    <property type="match status" value="1"/>
</dbReference>
<organism evidence="3 4">
    <name type="scientific">Staphylococcus equorum</name>
    <dbReference type="NCBI Taxonomy" id="246432"/>
    <lineage>
        <taxon>Bacteria</taxon>
        <taxon>Bacillati</taxon>
        <taxon>Bacillota</taxon>
        <taxon>Bacilli</taxon>
        <taxon>Bacillales</taxon>
        <taxon>Staphylococcaceae</taxon>
        <taxon>Staphylococcus</taxon>
    </lineage>
</organism>
<dbReference type="InterPro" id="IPR001387">
    <property type="entry name" value="Cro/C1-type_HTH"/>
</dbReference>
<proteinExistence type="predicted"/>
<comment type="caution">
    <text evidence="3">The sequence shown here is derived from an EMBL/GenBank/DDBJ whole genome shotgun (WGS) entry which is preliminary data.</text>
</comment>
<protein>
    <submittedName>
        <fullName evidence="3">Helix-turn-helix domain-containing protein</fullName>
    </submittedName>
</protein>
<dbReference type="GO" id="GO:0005829">
    <property type="term" value="C:cytosol"/>
    <property type="evidence" value="ECO:0007669"/>
    <property type="project" value="TreeGrafter"/>
</dbReference>
<sequence length="119" mass="13782">MQLSKVGNQVKFIRKQKGLTQESLARKTNQSKQIISNIERGYSIPNYKQIVSLAHALDCTTNDIVRDSEKNMENYQPIMFKDKEAFDNLSIEERQRILDSLEDQADYLIMKAIQKNDGN</sequence>
<name>A0A9X4L6Q1_9STAP</name>
<dbReference type="GO" id="GO:0003677">
    <property type="term" value="F:DNA binding"/>
    <property type="evidence" value="ECO:0007669"/>
    <property type="project" value="UniProtKB-KW"/>
</dbReference>
<evidence type="ECO:0000259" key="2">
    <source>
        <dbReference type="PROSITE" id="PS50943"/>
    </source>
</evidence>
<dbReference type="RefSeq" id="WP_277582727.1">
    <property type="nucleotide sequence ID" value="NZ_JAMBPY010000001.1"/>
</dbReference>
<evidence type="ECO:0000313" key="3">
    <source>
        <dbReference type="EMBL" id="MDG0844809.1"/>
    </source>
</evidence>
<dbReference type="InterPro" id="IPR050807">
    <property type="entry name" value="TransReg_Diox_bact_type"/>
</dbReference>
<dbReference type="AlphaFoldDB" id="A0A9X4L6Q1"/>
<gene>
    <name evidence="3" type="ORF">M4L89_00950</name>
</gene>
<evidence type="ECO:0000256" key="1">
    <source>
        <dbReference type="ARBA" id="ARBA00023125"/>
    </source>
</evidence>
<dbReference type="PANTHER" id="PTHR46797:SF1">
    <property type="entry name" value="METHYLPHOSPHONATE SYNTHASE"/>
    <property type="match status" value="1"/>
</dbReference>
<dbReference type="Proteomes" id="UP001152422">
    <property type="component" value="Unassembled WGS sequence"/>
</dbReference>
<dbReference type="PANTHER" id="PTHR46797">
    <property type="entry name" value="HTH-TYPE TRANSCRIPTIONAL REGULATOR"/>
    <property type="match status" value="1"/>
</dbReference>
<dbReference type="InterPro" id="IPR010982">
    <property type="entry name" value="Lambda_DNA-bd_dom_sf"/>
</dbReference>
<dbReference type="GO" id="GO:0003700">
    <property type="term" value="F:DNA-binding transcription factor activity"/>
    <property type="evidence" value="ECO:0007669"/>
    <property type="project" value="TreeGrafter"/>
</dbReference>
<dbReference type="SUPFAM" id="SSF47413">
    <property type="entry name" value="lambda repressor-like DNA-binding domains"/>
    <property type="match status" value="1"/>
</dbReference>
<dbReference type="EMBL" id="JAMBQA010000001">
    <property type="protein sequence ID" value="MDG0844809.1"/>
    <property type="molecule type" value="Genomic_DNA"/>
</dbReference>
<feature type="domain" description="HTH cro/C1-type" evidence="2">
    <location>
        <begin position="10"/>
        <end position="64"/>
    </location>
</feature>
<accession>A0A9X4L6Q1</accession>